<dbReference type="InterPro" id="IPR001322">
    <property type="entry name" value="Lamin_tail_dom"/>
</dbReference>
<feature type="signal peptide" evidence="4">
    <location>
        <begin position="1"/>
        <end position="23"/>
    </location>
</feature>
<protein>
    <submittedName>
        <fullName evidence="6">Lamin tail domain-containing protein</fullName>
    </submittedName>
</protein>
<dbReference type="RefSeq" id="WP_255841669.1">
    <property type="nucleotide sequence ID" value="NZ_CP094358.1"/>
</dbReference>
<sequence length="338" mass="35160">MSTCSYFNKFVVALLLIPLFSCTTDDVAPALVDITTSETDLSEANGNITLSVTLNTPAGSQTTIPLTIGGSATLDTDYTLSSPQIVINSGASSGEVTLTSIQDNEVEGVETIEISIGNTGNILLLGNHQLTISLLDDDSDTDNDGVLDADDECPETPGEINNNGCPYLGFLINEVLYDPPGDLPGDANGDGTRDANGDEFIEFFNSGPELDLSGYKIYDTSALNDDVPRHEFPSGTIVPVNGVIVVFGSGTPTGDFGGAIVQTASGGQINMSNSNDTVTVTDPDGNVVLTLTVPLGDDDDQSYTRNPDLTGEFVPHSGITEANGALFSPGTKIDGSSF</sequence>
<dbReference type="GO" id="GO:0016020">
    <property type="term" value="C:membrane"/>
    <property type="evidence" value="ECO:0007669"/>
    <property type="project" value="InterPro"/>
</dbReference>
<dbReference type="SUPFAM" id="SSF141072">
    <property type="entry name" value="CalX-like"/>
    <property type="match status" value="1"/>
</dbReference>
<dbReference type="Gene3D" id="2.60.40.1260">
    <property type="entry name" value="Lamin Tail domain"/>
    <property type="match status" value="1"/>
</dbReference>
<keyword evidence="7" id="KW-1185">Reference proteome</keyword>
<dbReference type="GO" id="GO:0007154">
    <property type="term" value="P:cell communication"/>
    <property type="evidence" value="ECO:0007669"/>
    <property type="project" value="InterPro"/>
</dbReference>
<organism evidence="6 7">
    <name type="scientific">Abyssalbus ytuae</name>
    <dbReference type="NCBI Taxonomy" id="2926907"/>
    <lineage>
        <taxon>Bacteria</taxon>
        <taxon>Pseudomonadati</taxon>
        <taxon>Bacteroidota</taxon>
        <taxon>Flavobacteriia</taxon>
        <taxon>Flavobacteriales</taxon>
        <taxon>Flavobacteriaceae</taxon>
        <taxon>Abyssalbus</taxon>
    </lineage>
</organism>
<dbReference type="AlphaFoldDB" id="A0A9E7D2A4"/>
<evidence type="ECO:0000313" key="6">
    <source>
        <dbReference type="EMBL" id="UOB16479.1"/>
    </source>
</evidence>
<proteinExistence type="predicted"/>
<dbReference type="KEGG" id="fbm:MQE35_12115"/>
<evidence type="ECO:0000313" key="7">
    <source>
        <dbReference type="Proteomes" id="UP000831290"/>
    </source>
</evidence>
<dbReference type="Pfam" id="PF00932">
    <property type="entry name" value="LTD"/>
    <property type="match status" value="1"/>
</dbReference>
<feature type="domain" description="LTD" evidence="5">
    <location>
        <begin position="156"/>
        <end position="297"/>
    </location>
</feature>
<dbReference type="Gene3D" id="2.60.40.2030">
    <property type="match status" value="1"/>
</dbReference>
<dbReference type="SUPFAM" id="SSF74853">
    <property type="entry name" value="Lamin A/C globular tail domain"/>
    <property type="match status" value="1"/>
</dbReference>
<evidence type="ECO:0000256" key="4">
    <source>
        <dbReference type="SAM" id="SignalP"/>
    </source>
</evidence>
<dbReference type="EMBL" id="CP094358">
    <property type="protein sequence ID" value="UOB16479.1"/>
    <property type="molecule type" value="Genomic_DNA"/>
</dbReference>
<name>A0A9E7D2A4_9FLAO</name>
<evidence type="ECO:0000256" key="1">
    <source>
        <dbReference type="ARBA" id="ARBA00022729"/>
    </source>
</evidence>
<evidence type="ECO:0000256" key="3">
    <source>
        <dbReference type="ARBA" id="ARBA00022837"/>
    </source>
</evidence>
<feature type="chain" id="PRO_5039154465" evidence="4">
    <location>
        <begin position="24"/>
        <end position="338"/>
    </location>
</feature>
<dbReference type="InterPro" id="IPR036415">
    <property type="entry name" value="Lamin_tail_dom_sf"/>
</dbReference>
<dbReference type="Proteomes" id="UP000831290">
    <property type="component" value="Chromosome"/>
</dbReference>
<dbReference type="InterPro" id="IPR038081">
    <property type="entry name" value="CalX-like_sf"/>
</dbReference>
<dbReference type="Pfam" id="PF03160">
    <property type="entry name" value="Calx-beta"/>
    <property type="match status" value="1"/>
</dbReference>
<keyword evidence="3" id="KW-0106">Calcium</keyword>
<dbReference type="InterPro" id="IPR003644">
    <property type="entry name" value="Calx_beta"/>
</dbReference>
<accession>A0A9E7D2A4</accession>
<gene>
    <name evidence="6" type="ORF">MQE35_12115</name>
</gene>
<reference evidence="6" key="1">
    <citation type="submission" date="2022-03" db="EMBL/GenBank/DDBJ databases">
        <title>Description of Abyssus ytuae gen. nov., sp. nov., a novel member of the family Flavobacteriaceae isolated from the sediment of Mariana Trench.</title>
        <authorList>
            <person name="Zhang J."/>
            <person name="Xu X."/>
        </authorList>
    </citation>
    <scope>NUCLEOTIDE SEQUENCE</scope>
    <source>
        <strain evidence="6">MT3330</strain>
    </source>
</reference>
<dbReference type="PROSITE" id="PS51841">
    <property type="entry name" value="LTD"/>
    <property type="match status" value="1"/>
</dbReference>
<evidence type="ECO:0000256" key="2">
    <source>
        <dbReference type="ARBA" id="ARBA00022737"/>
    </source>
</evidence>
<evidence type="ECO:0000259" key="5">
    <source>
        <dbReference type="PROSITE" id="PS51841"/>
    </source>
</evidence>
<keyword evidence="2" id="KW-0677">Repeat</keyword>
<keyword evidence="1 4" id="KW-0732">Signal</keyword>